<keyword evidence="5" id="KW-0833">Ubl conjugation pathway</keyword>
<dbReference type="PANTHER" id="PTHR31057:SF0">
    <property type="entry name" value="E3 UFM1-PROTEIN LIGASE 1"/>
    <property type="match status" value="1"/>
</dbReference>
<dbReference type="Pfam" id="PF23659">
    <property type="entry name" value="UFL1"/>
    <property type="match status" value="1"/>
</dbReference>
<dbReference type="EMBL" id="GFXV01002872">
    <property type="protein sequence ID" value="MBW14677.1"/>
    <property type="molecule type" value="Transcribed_RNA"/>
</dbReference>
<evidence type="ECO:0000256" key="6">
    <source>
        <dbReference type="ARBA" id="ARBA00030452"/>
    </source>
</evidence>
<dbReference type="GO" id="GO:0061666">
    <property type="term" value="F:UFM1 ligase activity"/>
    <property type="evidence" value="ECO:0007669"/>
    <property type="project" value="InterPro"/>
</dbReference>
<keyword evidence="11" id="KW-0436">Ligase</keyword>
<protein>
    <recommendedName>
        <fullName evidence="3">E3 UFM1-protein ligase 1 homolog</fullName>
    </recommendedName>
    <alternativeName>
        <fullName evidence="6">E3 UFM1-protein transferase 1 homolog</fullName>
    </alternativeName>
</protein>
<evidence type="ECO:0000256" key="7">
    <source>
        <dbReference type="SAM" id="MobiDB-lite"/>
    </source>
</evidence>
<evidence type="ECO:0000256" key="1">
    <source>
        <dbReference type="ARBA" id="ARBA00003950"/>
    </source>
</evidence>
<evidence type="ECO:0000256" key="5">
    <source>
        <dbReference type="ARBA" id="ARBA00022786"/>
    </source>
</evidence>
<dbReference type="Pfam" id="PF25870">
    <property type="entry name" value="WHD_UFL1_5th"/>
    <property type="match status" value="1"/>
</dbReference>
<comment type="function">
    <text evidence="1">E3 UFM1-protein ligase that mediates ufmylation of target proteins.</text>
</comment>
<feature type="domain" description="E3 UFM1-protein ligase 1-like N-terminal" evidence="8">
    <location>
        <begin position="8"/>
        <end position="287"/>
    </location>
</feature>
<dbReference type="InterPro" id="IPR056580">
    <property type="entry name" value="Ufl1_dom"/>
</dbReference>
<reference evidence="11" key="1">
    <citation type="submission" date="2017-10" db="EMBL/GenBank/DDBJ databases">
        <title>Transcriptome Assembly of Sugarcane Aphid Adults.</title>
        <authorList>
            <person name="Scully E.D."/>
            <person name="Palmer N.A."/>
            <person name="Geib S.M."/>
            <person name="Sarath G."/>
            <person name="Sattler S.E."/>
        </authorList>
    </citation>
    <scope>NUCLEOTIDE SEQUENCE</scope>
    <source>
        <tissue evidence="11">Whole body</tissue>
    </source>
</reference>
<accession>A0A2H8TKJ6</accession>
<dbReference type="GO" id="GO:0034976">
    <property type="term" value="P:response to endoplasmic reticulum stress"/>
    <property type="evidence" value="ECO:0007669"/>
    <property type="project" value="TreeGrafter"/>
</dbReference>
<organism evidence="11">
    <name type="scientific">Melanaphis sacchari</name>
    <dbReference type="NCBI Taxonomy" id="742174"/>
    <lineage>
        <taxon>Eukaryota</taxon>
        <taxon>Metazoa</taxon>
        <taxon>Ecdysozoa</taxon>
        <taxon>Arthropoda</taxon>
        <taxon>Hexapoda</taxon>
        <taxon>Insecta</taxon>
        <taxon>Pterygota</taxon>
        <taxon>Neoptera</taxon>
        <taxon>Paraneoptera</taxon>
        <taxon>Hemiptera</taxon>
        <taxon>Sternorrhyncha</taxon>
        <taxon>Aphidomorpha</taxon>
        <taxon>Aphidoidea</taxon>
        <taxon>Aphididae</taxon>
        <taxon>Aphidini</taxon>
        <taxon>Melanaphis</taxon>
    </lineage>
</organism>
<dbReference type="InterPro" id="IPR056761">
    <property type="entry name" value="Ufl1-like_C"/>
</dbReference>
<feature type="domain" description="E3 UFM1-protein ligase 1-like" evidence="9">
    <location>
        <begin position="542"/>
        <end position="650"/>
    </location>
</feature>
<dbReference type="InterPro" id="IPR018611">
    <property type="entry name" value="Ufl1"/>
</dbReference>
<evidence type="ECO:0000259" key="8">
    <source>
        <dbReference type="Pfam" id="PF09743"/>
    </source>
</evidence>
<dbReference type="GO" id="GO:1990592">
    <property type="term" value="P:protein K69-linked ufmylation"/>
    <property type="evidence" value="ECO:0007669"/>
    <property type="project" value="TreeGrafter"/>
</dbReference>
<comment type="similarity">
    <text evidence="2">Belongs to the UFL1 family.</text>
</comment>
<evidence type="ECO:0000259" key="9">
    <source>
        <dbReference type="Pfam" id="PF23659"/>
    </source>
</evidence>
<evidence type="ECO:0000256" key="4">
    <source>
        <dbReference type="ARBA" id="ARBA00022679"/>
    </source>
</evidence>
<evidence type="ECO:0000313" key="11">
    <source>
        <dbReference type="EMBL" id="MBW14677.1"/>
    </source>
</evidence>
<feature type="compositionally biased region" description="Basic residues" evidence="7">
    <location>
        <begin position="443"/>
        <end position="453"/>
    </location>
</feature>
<dbReference type="Pfam" id="PF09743">
    <property type="entry name" value="E3_UFM1_ligase"/>
    <property type="match status" value="1"/>
</dbReference>
<sequence>MSSNDWNEVKLLAADFQRIQLTTSSQRLGERNCVEIVAKLISTKLLDVVFTTDGKEYVTPKHLTKELKDEAYVQGGRINILDAARALKVDPDVASNLCEKLVKDEPDDYCIVHGQLIGLNYLNQIAEDIFDKLEQNGHINSLKISQQFDLPVDIIDSILEKRNKNLGFNLHKNKNNPYLYYTDSYFNSIKRIVRGALLAITRPVLCTAIINQCSLDEKEFFTVFENLLAEKQIPGMLTDRIGNSCTYVPNIHTKNLHNWVMNFYTNNNYLDYEAMNSVGITDPISYISRMQFGKELIALTTCSIGPKILDDISVALEECISSGTWIDIMDFVPVVFDSKDGVLVLEYLLKKKKLSKGFQIFDGTALVTDKFLELQSERIINTLDNKVKKIIESGEYANALINWKIQQKLVEDKNPELSRKEERKKKTGGKHGGGTQGRETKIKAVKKKYGQKSKQRDSDSDEQENKVTASEQFMIEIVNSDEIKENLENEETFKDVDEEKNSLIENIVSYLYPILNKEALKRSQEIYDQLMANRMGDRRKVHQDFRDKLLLLLSDLHLYVKGIQKFDSAETQGQLMSFLLKSVGGEIIEIVKCYVTQNKEHNSESKSNQYDKQVEDAIEKLQKSLTSKLIDEFYEAIDELLSSVDIVQKKHDRKKEREHLQNNRQLLLKWLSEIEDDSAQVLLIATQILFQSITQTMIKVSGKFVSVLLGFLQKHISDQDFSVLQNYHDLVVQILKADDPEEKNNIKSKLEETTCNVKNLVINFKKS</sequence>
<proteinExistence type="inferred from homology"/>
<feature type="domain" description="E3 UFM1-protein ligase-like C-terminal" evidence="10">
    <location>
        <begin position="656"/>
        <end position="760"/>
    </location>
</feature>
<dbReference type="GeneID" id="112604140"/>
<dbReference type="Pfam" id="PF25041">
    <property type="entry name" value="UFL1_C"/>
    <property type="match status" value="1"/>
</dbReference>
<feature type="region of interest" description="Disordered" evidence="7">
    <location>
        <begin position="414"/>
        <end position="467"/>
    </location>
</feature>
<dbReference type="GO" id="GO:0005789">
    <property type="term" value="C:endoplasmic reticulum membrane"/>
    <property type="evidence" value="ECO:0007669"/>
    <property type="project" value="TreeGrafter"/>
</dbReference>
<dbReference type="InterPro" id="IPR056579">
    <property type="entry name" value="Ufl1_N"/>
</dbReference>
<dbReference type="RefSeq" id="XP_025208821.1">
    <property type="nucleotide sequence ID" value="XM_025353036.1"/>
</dbReference>
<evidence type="ECO:0000259" key="10">
    <source>
        <dbReference type="Pfam" id="PF25041"/>
    </source>
</evidence>
<dbReference type="PANTHER" id="PTHR31057">
    <property type="entry name" value="E3 UFM1-PROTEIN LIGASE 1"/>
    <property type="match status" value="1"/>
</dbReference>
<dbReference type="CTD" id="23376"/>
<name>A0A2H8TKJ6_9HEMI</name>
<evidence type="ECO:0000256" key="3">
    <source>
        <dbReference type="ARBA" id="ARBA00014160"/>
    </source>
</evidence>
<dbReference type="AlphaFoldDB" id="A0A2H8TKJ6"/>
<dbReference type="OrthoDB" id="10258297at2759"/>
<dbReference type="GO" id="GO:0016874">
    <property type="term" value="F:ligase activity"/>
    <property type="evidence" value="ECO:0007669"/>
    <property type="project" value="UniProtKB-KW"/>
</dbReference>
<dbReference type="GO" id="GO:0032434">
    <property type="term" value="P:regulation of proteasomal ubiquitin-dependent protein catabolic process"/>
    <property type="evidence" value="ECO:0007669"/>
    <property type="project" value="TreeGrafter"/>
</dbReference>
<keyword evidence="4" id="KW-0808">Transferase</keyword>
<dbReference type="RefSeq" id="XP_025208822.1">
    <property type="nucleotide sequence ID" value="XM_025353037.1"/>
</dbReference>
<evidence type="ECO:0000256" key="2">
    <source>
        <dbReference type="ARBA" id="ARBA00010789"/>
    </source>
</evidence>